<keyword evidence="3" id="KW-1185">Reference proteome</keyword>
<feature type="region of interest" description="Disordered" evidence="1">
    <location>
        <begin position="233"/>
        <end position="253"/>
    </location>
</feature>
<organism evidence="2 3">
    <name type="scientific">Candidatus Nephthysia bennettiae</name>
    <dbReference type="NCBI Taxonomy" id="3127016"/>
    <lineage>
        <taxon>Bacteria</taxon>
        <taxon>Bacillati</taxon>
        <taxon>Candidatus Dormiibacterota</taxon>
        <taxon>Candidatus Dormibacteria</taxon>
        <taxon>Candidatus Dormibacterales</taxon>
        <taxon>Candidatus Dormibacteraceae</taxon>
        <taxon>Candidatus Nephthysia</taxon>
    </lineage>
</organism>
<proteinExistence type="predicted"/>
<evidence type="ECO:0000256" key="1">
    <source>
        <dbReference type="SAM" id="MobiDB-lite"/>
    </source>
</evidence>
<dbReference type="Proteomes" id="UP000612893">
    <property type="component" value="Unassembled WGS sequence"/>
</dbReference>
<evidence type="ECO:0000313" key="2">
    <source>
        <dbReference type="EMBL" id="MBJ7598628.1"/>
    </source>
</evidence>
<dbReference type="EMBL" id="JAEKNR010000118">
    <property type="protein sequence ID" value="MBJ7598628.1"/>
    <property type="molecule type" value="Genomic_DNA"/>
</dbReference>
<name>A0A934KAA4_9BACT</name>
<accession>A0A934KAA4</accession>
<dbReference type="RefSeq" id="WP_338201786.1">
    <property type="nucleotide sequence ID" value="NZ_JAEKNR010000118.1"/>
</dbReference>
<dbReference type="InterPro" id="IPR027417">
    <property type="entry name" value="P-loop_NTPase"/>
</dbReference>
<gene>
    <name evidence="2" type="ORF">JF922_11160</name>
</gene>
<evidence type="ECO:0000313" key="3">
    <source>
        <dbReference type="Proteomes" id="UP000612893"/>
    </source>
</evidence>
<dbReference type="Gene3D" id="3.40.50.300">
    <property type="entry name" value="P-loop containing nucleotide triphosphate hydrolases"/>
    <property type="match status" value="1"/>
</dbReference>
<protein>
    <submittedName>
        <fullName evidence="2">Uncharacterized protein</fullName>
    </submittedName>
</protein>
<sequence length="253" mass="26800">MSTVVSVLTTKDGQGSTSLALSLAWTAAEKRRVMALDADMSGTGTLADLIALDFGSRGIGNLFGTMAISGYMLEQQAVPVRSRPRLRVVPGLQGFCGPGVGELLPRLASALEVLPEEMVVLDLGAALAHPCQESPRRTAEVIAEVSSRVLVVLHDSPARLVKSIQILKAAQLPQAELIILESRRGVLREQIARTIGEHLPGHRVSAVLPWDERRAARAEDAAVPESVPGLLKSLRLGQPGTPAPAEPEARAAL</sequence>
<dbReference type="AlphaFoldDB" id="A0A934KAA4"/>
<reference evidence="2" key="1">
    <citation type="submission" date="2020-10" db="EMBL/GenBank/DDBJ databases">
        <title>Ca. Dormibacterota MAGs.</title>
        <authorList>
            <person name="Montgomery K."/>
        </authorList>
    </citation>
    <scope>NUCLEOTIDE SEQUENCE [LARGE SCALE GENOMIC DNA]</scope>
    <source>
        <strain evidence="2">SC8812_S17_10</strain>
    </source>
</reference>
<dbReference type="SUPFAM" id="SSF52540">
    <property type="entry name" value="P-loop containing nucleoside triphosphate hydrolases"/>
    <property type="match status" value="1"/>
</dbReference>
<comment type="caution">
    <text evidence="2">The sequence shown here is derived from an EMBL/GenBank/DDBJ whole genome shotgun (WGS) entry which is preliminary data.</text>
</comment>